<accession>A0A8H3GKF7</accession>
<keyword evidence="4" id="KW-0479">Metal-binding</keyword>
<evidence type="ECO:0000256" key="3">
    <source>
        <dbReference type="ARBA" id="ARBA00022617"/>
    </source>
</evidence>
<evidence type="ECO:0000313" key="10">
    <source>
        <dbReference type="Proteomes" id="UP000663846"/>
    </source>
</evidence>
<evidence type="ECO:0000256" key="4">
    <source>
        <dbReference type="ARBA" id="ARBA00022723"/>
    </source>
</evidence>
<dbReference type="Pfam" id="PF00067">
    <property type="entry name" value="p450"/>
    <property type="match status" value="1"/>
</dbReference>
<comment type="caution">
    <text evidence="9">The sequence shown here is derived from an EMBL/GenBank/DDBJ whole genome shotgun (WGS) entry which is preliminary data.</text>
</comment>
<evidence type="ECO:0000313" key="9">
    <source>
        <dbReference type="EMBL" id="CAE6454516.1"/>
    </source>
</evidence>
<keyword evidence="8" id="KW-1133">Transmembrane helix</keyword>
<evidence type="ECO:0000256" key="6">
    <source>
        <dbReference type="ARBA" id="ARBA00023004"/>
    </source>
</evidence>
<name>A0A8H3GKF7_9AGAM</name>
<keyword evidence="3" id="KW-0349">Heme</keyword>
<comment type="similarity">
    <text evidence="2">Belongs to the cytochrome P450 family.</text>
</comment>
<sequence>MSSYPAAAYIVLVLSTLFICLRLLGRPKTRHPPCPKSYPLIGSVLSIPPEPEQLAFMKLGRQLNSDIIFLKLFGRDFIVLNSAEAASETLDKRSAIYSDRVFPPMISDSKLMDWSKSVAAIGYGDQWRHYRRMLNEWLNIRAVSQFEGLQKYHVQLMLRRLLNITESSKLYEDVKESFF</sequence>
<keyword evidence="8" id="KW-0472">Membrane</keyword>
<dbReference type="GO" id="GO:0016705">
    <property type="term" value="F:oxidoreductase activity, acting on paired donors, with incorporation or reduction of molecular oxygen"/>
    <property type="evidence" value="ECO:0007669"/>
    <property type="project" value="InterPro"/>
</dbReference>
<evidence type="ECO:0000256" key="8">
    <source>
        <dbReference type="SAM" id="Phobius"/>
    </source>
</evidence>
<gene>
    <name evidence="9" type="ORF">RDB_LOCUS150022</name>
</gene>
<comment type="cofactor">
    <cofactor evidence="1">
        <name>heme</name>
        <dbReference type="ChEBI" id="CHEBI:30413"/>
    </cofactor>
</comment>
<dbReference type="PANTHER" id="PTHR46300">
    <property type="entry name" value="P450, PUTATIVE (EUROFUNG)-RELATED-RELATED"/>
    <property type="match status" value="1"/>
</dbReference>
<dbReference type="Proteomes" id="UP000663846">
    <property type="component" value="Unassembled WGS sequence"/>
</dbReference>
<evidence type="ECO:0000256" key="2">
    <source>
        <dbReference type="ARBA" id="ARBA00010617"/>
    </source>
</evidence>
<evidence type="ECO:0000256" key="7">
    <source>
        <dbReference type="ARBA" id="ARBA00023033"/>
    </source>
</evidence>
<evidence type="ECO:0000256" key="1">
    <source>
        <dbReference type="ARBA" id="ARBA00001971"/>
    </source>
</evidence>
<evidence type="ECO:0000256" key="5">
    <source>
        <dbReference type="ARBA" id="ARBA00023002"/>
    </source>
</evidence>
<dbReference type="Gene3D" id="1.10.630.10">
    <property type="entry name" value="Cytochrome P450"/>
    <property type="match status" value="1"/>
</dbReference>
<dbReference type="SUPFAM" id="SSF48264">
    <property type="entry name" value="Cytochrome P450"/>
    <property type="match status" value="1"/>
</dbReference>
<dbReference type="GO" id="GO:0005506">
    <property type="term" value="F:iron ion binding"/>
    <property type="evidence" value="ECO:0007669"/>
    <property type="project" value="InterPro"/>
</dbReference>
<feature type="transmembrane region" description="Helical" evidence="8">
    <location>
        <begin position="6"/>
        <end position="24"/>
    </location>
</feature>
<dbReference type="InterPro" id="IPR036396">
    <property type="entry name" value="Cyt_P450_sf"/>
</dbReference>
<dbReference type="GO" id="GO:0020037">
    <property type="term" value="F:heme binding"/>
    <property type="evidence" value="ECO:0007669"/>
    <property type="project" value="InterPro"/>
</dbReference>
<reference evidence="9" key="1">
    <citation type="submission" date="2021-01" db="EMBL/GenBank/DDBJ databases">
        <authorList>
            <person name="Kaushik A."/>
        </authorList>
    </citation>
    <scope>NUCLEOTIDE SEQUENCE</scope>
    <source>
        <strain evidence="9">AG1-1C</strain>
    </source>
</reference>
<keyword evidence="6" id="KW-0408">Iron</keyword>
<keyword evidence="8" id="KW-0812">Transmembrane</keyword>
<dbReference type="InterPro" id="IPR001128">
    <property type="entry name" value="Cyt_P450"/>
</dbReference>
<organism evidence="9 10">
    <name type="scientific">Rhizoctonia solani</name>
    <dbReference type="NCBI Taxonomy" id="456999"/>
    <lineage>
        <taxon>Eukaryota</taxon>
        <taxon>Fungi</taxon>
        <taxon>Dikarya</taxon>
        <taxon>Basidiomycota</taxon>
        <taxon>Agaricomycotina</taxon>
        <taxon>Agaricomycetes</taxon>
        <taxon>Cantharellales</taxon>
        <taxon>Ceratobasidiaceae</taxon>
        <taxon>Rhizoctonia</taxon>
    </lineage>
</organism>
<dbReference type="GO" id="GO:0004497">
    <property type="term" value="F:monooxygenase activity"/>
    <property type="evidence" value="ECO:0007669"/>
    <property type="project" value="UniProtKB-KW"/>
</dbReference>
<proteinExistence type="inferred from homology"/>
<dbReference type="InterPro" id="IPR050364">
    <property type="entry name" value="Cytochrome_P450_fung"/>
</dbReference>
<keyword evidence="5" id="KW-0560">Oxidoreductase</keyword>
<dbReference type="EMBL" id="CAJMWS010000604">
    <property type="protein sequence ID" value="CAE6454516.1"/>
    <property type="molecule type" value="Genomic_DNA"/>
</dbReference>
<dbReference type="AlphaFoldDB" id="A0A8H3GKF7"/>
<keyword evidence="7" id="KW-0503">Monooxygenase</keyword>
<protein>
    <submittedName>
        <fullName evidence="9">Uncharacterized protein</fullName>
    </submittedName>
</protein>
<dbReference type="PANTHER" id="PTHR46300:SF5">
    <property type="entry name" value="CYTOCHROME P450"/>
    <property type="match status" value="1"/>
</dbReference>